<dbReference type="RefSeq" id="WP_193492545.1">
    <property type="nucleotide sequence ID" value="NZ_CP063205.1"/>
</dbReference>
<keyword evidence="1" id="KW-0472">Membrane</keyword>
<name>A0A871BIM1_HALGI</name>
<feature type="transmembrane region" description="Helical" evidence="1">
    <location>
        <begin position="17"/>
        <end position="35"/>
    </location>
</feature>
<dbReference type="InterPro" id="IPR027417">
    <property type="entry name" value="P-loop_NTPase"/>
</dbReference>
<evidence type="ECO:0000313" key="3">
    <source>
        <dbReference type="Proteomes" id="UP000663064"/>
    </source>
</evidence>
<dbReference type="GeneID" id="59460186"/>
<feature type="transmembrane region" description="Helical" evidence="1">
    <location>
        <begin position="55"/>
        <end position="77"/>
    </location>
</feature>
<sequence length="480" mass="53583">MADTGTFIRRNREKFKLVGYFAVLVVLAGPLALFLGEAWTQAHLARLPFAALNHFLSISLEQVSALLFGSFVGLLVLLTVDPKKRAQAILLWFGLVVSLIGLQSIGLFLPNINFVANIVWLLAGIALGILVGGGRRLTRFQTSEPLEFRRAATGIFYLLGVVIVVAFLEYHVQYPNLIRFTSQSVEVAAPSTISVGVEQQSILQNLVVSGLFIITLRRFVEYDSKRDFFILGPPASGKSLFLIGAYKEALDQEYERGGQTPMNPSSDLMEMVQQLGMDTSDWIVEATARGEMKRLSFRFVSGRLFPQNITLVGLDYAGEYLDRLPDVLTGMVENEEDRTLKSLAKHVSKADTLVFVLDTERFANNESLDISAYFTILQATDDKEVLMVATKADILGAEFEAERGIDPQLHFEEFREYVNGKLQQNEEIRALVQQTGSSEIHPVYYETKEAEIGDGRVPMRDSQNKVMTVGFDDFLELIGR</sequence>
<gene>
    <name evidence="2" type="ORF">HfgLR_12600</name>
</gene>
<proteinExistence type="predicted"/>
<keyword evidence="1" id="KW-0812">Transmembrane</keyword>
<evidence type="ECO:0000256" key="1">
    <source>
        <dbReference type="SAM" id="Phobius"/>
    </source>
</evidence>
<dbReference type="EMBL" id="CP063205">
    <property type="protein sequence ID" value="QOS12656.1"/>
    <property type="molecule type" value="Genomic_DNA"/>
</dbReference>
<reference evidence="2" key="1">
    <citation type="journal article" date="2021" name="Front. Microbiol.">
        <title>Cellular and Genomic Properties of Haloferax gibbonsii LR2-5, the Host of Euryarchaeal Virus HFTV1.</title>
        <authorList>
            <person name="Tittes C."/>
            <person name="Schwarzer S."/>
            <person name="Pfeiffer F."/>
            <person name="Dyall-Smith M."/>
            <person name="Rodriguez-Franco M."/>
            <person name="Oksanen H.M."/>
            <person name="Quax T.E.F."/>
        </authorList>
    </citation>
    <scope>NUCLEOTIDE SEQUENCE</scope>
    <source>
        <strain evidence="2">LR2-5</strain>
    </source>
</reference>
<dbReference type="Proteomes" id="UP000663064">
    <property type="component" value="Chromosome"/>
</dbReference>
<feature type="transmembrane region" description="Helical" evidence="1">
    <location>
        <begin position="89"/>
        <end position="108"/>
    </location>
</feature>
<feature type="transmembrane region" description="Helical" evidence="1">
    <location>
        <begin position="114"/>
        <end position="133"/>
    </location>
</feature>
<accession>A0A871BIM1</accession>
<keyword evidence="1" id="KW-1133">Transmembrane helix</keyword>
<dbReference type="AlphaFoldDB" id="A0A871BIM1"/>
<organism evidence="2 3">
    <name type="scientific">Haloferax gibbonsii</name>
    <dbReference type="NCBI Taxonomy" id="35746"/>
    <lineage>
        <taxon>Archaea</taxon>
        <taxon>Methanobacteriati</taxon>
        <taxon>Methanobacteriota</taxon>
        <taxon>Stenosarchaea group</taxon>
        <taxon>Halobacteria</taxon>
        <taxon>Halobacteriales</taxon>
        <taxon>Haloferacaceae</taxon>
        <taxon>Haloferax</taxon>
    </lineage>
</organism>
<evidence type="ECO:0000313" key="2">
    <source>
        <dbReference type="EMBL" id="QOS12656.1"/>
    </source>
</evidence>
<dbReference type="SUPFAM" id="SSF52540">
    <property type="entry name" value="P-loop containing nucleoside triphosphate hydrolases"/>
    <property type="match status" value="1"/>
</dbReference>
<protein>
    <submittedName>
        <fullName evidence="2">Uncharacterized protein</fullName>
    </submittedName>
</protein>
<feature type="transmembrane region" description="Helical" evidence="1">
    <location>
        <begin position="154"/>
        <end position="172"/>
    </location>
</feature>